<dbReference type="EC" id="6.3.1.5" evidence="1"/>
<dbReference type="GO" id="GO:0008795">
    <property type="term" value="F:NAD+ synthase activity"/>
    <property type="evidence" value="ECO:0007669"/>
    <property type="project" value="UniProtKB-EC"/>
</dbReference>
<comment type="caution">
    <text evidence="1">The sequence shown here is derived from an EMBL/GenBank/DDBJ whole genome shotgun (WGS) entry which is preliminary data.</text>
</comment>
<dbReference type="EMBL" id="AEXW01000004">
    <property type="protein sequence ID" value="EGD32468.1"/>
    <property type="molecule type" value="Genomic_DNA"/>
</dbReference>
<sequence length="41" mass="4969">MCKLYEWILNGGIILNFEFGTVDKFMNDFIQNKYKQKSNNY</sequence>
<accession>F0I6G8</accession>
<dbReference type="HOGENOM" id="CLU_3277529_0_0_9"/>
<dbReference type="Proteomes" id="UP000003351">
    <property type="component" value="Unassembled WGS sequence"/>
</dbReference>
<dbReference type="AlphaFoldDB" id="F0I6G8"/>
<name>F0I6G8_STRSA</name>
<keyword evidence="1" id="KW-0436">Ligase</keyword>
<evidence type="ECO:0000313" key="1">
    <source>
        <dbReference type="EMBL" id="EGD32468.1"/>
    </source>
</evidence>
<proteinExistence type="predicted"/>
<protein>
    <submittedName>
        <fullName evidence="1">NAD+ synthetase</fullName>
        <ecNumber evidence="1">6.3.1.5</ecNumber>
    </submittedName>
</protein>
<gene>
    <name evidence="1" type="primary">nadE</name>
    <name evidence="1" type="ORF">HMPREF9382_0401</name>
</gene>
<evidence type="ECO:0000313" key="2">
    <source>
        <dbReference type="Proteomes" id="UP000003351"/>
    </source>
</evidence>
<dbReference type="PATRIC" id="fig|888810.3.peg.389"/>
<reference evidence="1 2" key="1">
    <citation type="submission" date="2011-02" db="EMBL/GenBank/DDBJ databases">
        <authorList>
            <person name="Muzny D."/>
            <person name="Qin X."/>
            <person name="Deng J."/>
            <person name="Jiang H."/>
            <person name="Liu Y."/>
            <person name="Qu J."/>
            <person name="Song X.-Z."/>
            <person name="Zhang L."/>
            <person name="Thornton R."/>
            <person name="Coyle M."/>
            <person name="Francisco L."/>
            <person name="Jackson L."/>
            <person name="Javaid M."/>
            <person name="Korchina V."/>
            <person name="Kovar C."/>
            <person name="Mata R."/>
            <person name="Mathew T."/>
            <person name="Ngo R."/>
            <person name="Nguyen L."/>
            <person name="Nguyen N."/>
            <person name="Okwuonu G."/>
            <person name="Ongeri F."/>
            <person name="Pham C."/>
            <person name="Simmons D."/>
            <person name="Wilczek-Boney K."/>
            <person name="Hale W."/>
            <person name="Jakkamsetti A."/>
            <person name="Pham P."/>
            <person name="Ruth R."/>
            <person name="San Lucas F."/>
            <person name="Warren J."/>
            <person name="Zhang J."/>
            <person name="Zhao Z."/>
            <person name="Zhou C."/>
            <person name="Zhu D."/>
            <person name="Lee S."/>
            <person name="Bess C."/>
            <person name="Blankenburg K."/>
            <person name="Forbes L."/>
            <person name="Fu Q."/>
            <person name="Gubbala S."/>
            <person name="Hirani K."/>
            <person name="Jayaseelan J.C."/>
            <person name="Lara F."/>
            <person name="Munidasa M."/>
            <person name="Palculict T."/>
            <person name="Patil S."/>
            <person name="Pu L.-L."/>
            <person name="Saada N."/>
            <person name="Tang L."/>
            <person name="Weissenberger G."/>
            <person name="Zhu Y."/>
            <person name="Hemphill L."/>
            <person name="Shang Y."/>
            <person name="Youmans B."/>
            <person name="Ayvaz T."/>
            <person name="Ross M."/>
            <person name="Santibanez J."/>
            <person name="Aqrawi P."/>
            <person name="Gross S."/>
            <person name="Joshi V."/>
            <person name="Fowler G."/>
            <person name="Nazareth L."/>
            <person name="Reid J."/>
            <person name="Worley K."/>
            <person name="Petrosino J."/>
            <person name="Highlander S."/>
            <person name="Gibbs R."/>
        </authorList>
    </citation>
    <scope>NUCLEOTIDE SEQUENCE [LARGE SCALE GENOMIC DNA]</scope>
    <source>
        <strain evidence="1 2">SK115</strain>
    </source>
</reference>
<organism evidence="1 2">
    <name type="scientific">Streptococcus sanguinis SK115</name>
    <dbReference type="NCBI Taxonomy" id="888810"/>
    <lineage>
        <taxon>Bacteria</taxon>
        <taxon>Bacillati</taxon>
        <taxon>Bacillota</taxon>
        <taxon>Bacilli</taxon>
        <taxon>Lactobacillales</taxon>
        <taxon>Streptococcaceae</taxon>
        <taxon>Streptococcus</taxon>
    </lineage>
</organism>